<organism evidence="2 3">
    <name type="scientific">Synechococcus phage S-H38</name>
    <dbReference type="NCBI Taxonomy" id="2783673"/>
    <lineage>
        <taxon>Viruses</taxon>
        <taxon>Duplodnaviria</taxon>
        <taxon>Heunggongvirae</taxon>
        <taxon>Uroviricota</taxon>
        <taxon>Caudoviricetes</taxon>
        <taxon>Pantevenvirales</taxon>
        <taxon>Kyanoviridae</taxon>
        <taxon>Yellowseavirus</taxon>
        <taxon>Yellowseavirus thirtyeight</taxon>
    </lineage>
</organism>
<keyword evidence="1" id="KW-0472">Membrane</keyword>
<dbReference type="Pfam" id="PF11189">
    <property type="entry name" value="DUF2973"/>
    <property type="match status" value="1"/>
</dbReference>
<evidence type="ECO:0000313" key="3">
    <source>
        <dbReference type="Proteomes" id="UP000663144"/>
    </source>
</evidence>
<keyword evidence="3" id="KW-1185">Reference proteome</keyword>
<name>A0A873WG23_9CAUD</name>
<dbReference type="EMBL" id="MW117965">
    <property type="protein sequence ID" value="QPB07872.1"/>
    <property type="molecule type" value="Genomic_DNA"/>
</dbReference>
<dbReference type="RefSeq" id="YP_010670363.1">
    <property type="nucleotide sequence ID" value="NC_070964.1"/>
</dbReference>
<feature type="transmembrane region" description="Helical" evidence="1">
    <location>
        <begin position="6"/>
        <end position="27"/>
    </location>
</feature>
<evidence type="ECO:0000256" key="1">
    <source>
        <dbReference type="SAM" id="Phobius"/>
    </source>
</evidence>
<reference evidence="2" key="1">
    <citation type="submission" date="2020-10" db="EMBL/GenBank/DDBJ databases">
        <title>The Isolation and Genome Sequence of a Novel Cyanophage S-H38 from the Yellow Sea, China.</title>
        <authorList>
            <person name="Jiang T."/>
        </authorList>
    </citation>
    <scope>NUCLEOTIDE SEQUENCE</scope>
</reference>
<keyword evidence="1" id="KW-0812">Transmembrane</keyword>
<dbReference type="Proteomes" id="UP000663144">
    <property type="component" value="Segment"/>
</dbReference>
<keyword evidence="1" id="KW-1133">Transmembrane helix</keyword>
<proteinExistence type="predicted"/>
<dbReference type="InterPro" id="IPR021355">
    <property type="entry name" value="Phage_Syn9_Gp224"/>
</dbReference>
<dbReference type="KEGG" id="vg:77946568"/>
<sequence length="79" mass="9347">MDHLEFLYIAAFITVITAVSSFLFGWWANNIFDAWFQVAQYSKTVMHPEMYDEKGEILHERLTYLTFEDEAGIMEDEDD</sequence>
<dbReference type="GeneID" id="77946568"/>
<accession>A0A873WG23</accession>
<protein>
    <submittedName>
        <fullName evidence="2">Uncharacterized protein</fullName>
    </submittedName>
</protein>
<evidence type="ECO:0000313" key="2">
    <source>
        <dbReference type="EMBL" id="QPB07872.1"/>
    </source>
</evidence>